<evidence type="ECO:0008006" key="3">
    <source>
        <dbReference type="Google" id="ProtNLM"/>
    </source>
</evidence>
<evidence type="ECO:0000313" key="2">
    <source>
        <dbReference type="Proteomes" id="UP000000822"/>
    </source>
</evidence>
<sequence>MKKFSILVFFIIIIALLTACQKETTPYDVISINLTNHEILYIQSKKNPDIYLDAIFELKAKHPSAFSTEKLTKNSNLEHYNIEYTSAESSMYILEDGKIKDELNGDITKEEIMVLCQMWWWVESTHHLFHFLLPQDFLL</sequence>
<accession>Q8ER94</accession>
<protein>
    <recommendedName>
        <fullName evidence="3">Lipoprotein</fullName>
    </recommendedName>
</protein>
<evidence type="ECO:0000313" key="1">
    <source>
        <dbReference type="EMBL" id="BAC13373.1"/>
    </source>
</evidence>
<dbReference type="EMBL" id="BA000028">
    <property type="protein sequence ID" value="BAC13373.1"/>
    <property type="molecule type" value="Genomic_DNA"/>
</dbReference>
<dbReference type="RefSeq" id="WP_011065823.1">
    <property type="nucleotide sequence ID" value="NC_004193.1"/>
</dbReference>
<dbReference type="HOGENOM" id="CLU_1843072_0_0_9"/>
<reference evidence="1 2" key="1">
    <citation type="journal article" date="2001" name="FEMS Microbiol. Lett.">
        <title>Oceanobacillus iheyensis gen. nov., sp. nov., a deep-sea extremely halotolerant and alkaliphilic species isolated from a depth of 1050 m on the Iheya Ridge.</title>
        <authorList>
            <person name="Lu J."/>
            <person name="Nogi Y."/>
            <person name="Takami H."/>
        </authorList>
    </citation>
    <scope>NUCLEOTIDE SEQUENCE [LARGE SCALE GENOMIC DNA]</scope>
    <source>
        <strain evidence="2">DSM 14371 / CIP 107618 / JCM 11309 / KCTC 3954 / HTE831</strain>
    </source>
</reference>
<keyword evidence="2" id="KW-1185">Reference proteome</keyword>
<dbReference type="Proteomes" id="UP000000822">
    <property type="component" value="Chromosome"/>
</dbReference>
<dbReference type="PROSITE" id="PS51257">
    <property type="entry name" value="PROKAR_LIPOPROTEIN"/>
    <property type="match status" value="1"/>
</dbReference>
<proteinExistence type="predicted"/>
<gene>
    <name evidence="1" type="ordered locus">OB1417</name>
</gene>
<reference evidence="1 2" key="2">
    <citation type="journal article" date="2002" name="Nucleic Acids Res.">
        <title>Genome sequence of Oceanobacillus iheyensis isolated from the Iheya Ridge and its unexpected adaptive capabilities to extreme environments.</title>
        <authorList>
            <person name="Takami H."/>
            <person name="Takaki Y."/>
            <person name="Uchiyama I."/>
        </authorList>
    </citation>
    <scope>NUCLEOTIDE SEQUENCE [LARGE SCALE GENOMIC DNA]</scope>
    <source>
        <strain evidence="2">DSM 14371 / CIP 107618 / JCM 11309 / KCTC 3954 / HTE831</strain>
    </source>
</reference>
<organism evidence="1 2">
    <name type="scientific">Oceanobacillus iheyensis (strain DSM 14371 / CIP 107618 / JCM 11309 / KCTC 3954 / HTE831)</name>
    <dbReference type="NCBI Taxonomy" id="221109"/>
    <lineage>
        <taxon>Bacteria</taxon>
        <taxon>Bacillati</taxon>
        <taxon>Bacillota</taxon>
        <taxon>Bacilli</taxon>
        <taxon>Bacillales</taxon>
        <taxon>Bacillaceae</taxon>
        <taxon>Oceanobacillus</taxon>
    </lineage>
</organism>
<dbReference type="AlphaFoldDB" id="Q8ER94"/>
<dbReference type="KEGG" id="oih:OB1417"/>
<dbReference type="eggNOG" id="ENOG50308VA">
    <property type="taxonomic scope" value="Bacteria"/>
</dbReference>
<name>Q8ER94_OCEIH</name>